<reference evidence="1" key="2">
    <citation type="submission" date="2025-09" db="UniProtKB">
        <authorList>
            <consortium name="EnsemblPlants"/>
        </authorList>
    </citation>
    <scope>IDENTIFICATION</scope>
</reference>
<sequence length="136" mass="14719">MGWGAVVRDHTGSLLFACNEGVEGITAPELAEAIAVRRALSITRDKGFQKLILLTDCLSLIHRILSSEKDRSAVGTVVSDIKCLATDFSTVSFRHIGRKLDVAAHLLARSSVATLCNFSFDALPESIRNELCTDVC</sequence>
<protein>
    <submittedName>
        <fullName evidence="1">Uncharacterized protein</fullName>
    </submittedName>
</protein>
<name>A0ACD5VMN9_AVESA</name>
<proteinExistence type="predicted"/>
<keyword evidence="2" id="KW-1185">Reference proteome</keyword>
<evidence type="ECO:0000313" key="2">
    <source>
        <dbReference type="Proteomes" id="UP001732700"/>
    </source>
</evidence>
<dbReference type="EnsemblPlants" id="AVESA.00010b.r2.3CG0472980.1">
    <property type="protein sequence ID" value="AVESA.00010b.r2.3CG0472980.1.CDS.1"/>
    <property type="gene ID" value="AVESA.00010b.r2.3CG0472980"/>
</dbReference>
<organism evidence="1 2">
    <name type="scientific">Avena sativa</name>
    <name type="common">Oat</name>
    <dbReference type="NCBI Taxonomy" id="4498"/>
    <lineage>
        <taxon>Eukaryota</taxon>
        <taxon>Viridiplantae</taxon>
        <taxon>Streptophyta</taxon>
        <taxon>Embryophyta</taxon>
        <taxon>Tracheophyta</taxon>
        <taxon>Spermatophyta</taxon>
        <taxon>Magnoliopsida</taxon>
        <taxon>Liliopsida</taxon>
        <taxon>Poales</taxon>
        <taxon>Poaceae</taxon>
        <taxon>BOP clade</taxon>
        <taxon>Pooideae</taxon>
        <taxon>Poodae</taxon>
        <taxon>Poeae</taxon>
        <taxon>Poeae Chloroplast Group 1 (Aveneae type)</taxon>
        <taxon>Aveninae</taxon>
        <taxon>Avena</taxon>
    </lineage>
</organism>
<evidence type="ECO:0000313" key="1">
    <source>
        <dbReference type="EnsemblPlants" id="AVESA.00010b.r2.3CG0472980.1.CDS.1"/>
    </source>
</evidence>
<accession>A0ACD5VMN9</accession>
<dbReference type="Proteomes" id="UP001732700">
    <property type="component" value="Chromosome 3C"/>
</dbReference>
<reference evidence="1" key="1">
    <citation type="submission" date="2021-05" db="EMBL/GenBank/DDBJ databases">
        <authorList>
            <person name="Scholz U."/>
            <person name="Mascher M."/>
            <person name="Fiebig A."/>
        </authorList>
    </citation>
    <scope>NUCLEOTIDE SEQUENCE [LARGE SCALE GENOMIC DNA]</scope>
</reference>